<evidence type="ECO:0000313" key="3">
    <source>
        <dbReference type="RefSeq" id="XP_033463311.1"/>
    </source>
</evidence>
<dbReference type="Pfam" id="PF00400">
    <property type="entry name" value="WD40"/>
    <property type="match status" value="2"/>
</dbReference>
<dbReference type="AlphaFoldDB" id="A0A6J3ME41"/>
<feature type="compositionally biased region" description="Polar residues" evidence="1">
    <location>
        <begin position="835"/>
        <end position="845"/>
    </location>
</feature>
<dbReference type="GeneID" id="54358723"/>
<dbReference type="SUPFAM" id="SSF50978">
    <property type="entry name" value="WD40 repeat-like"/>
    <property type="match status" value="2"/>
</dbReference>
<dbReference type="RefSeq" id="XP_033463311.1">
    <property type="nucleotide sequence ID" value="XM_033600923.1"/>
</dbReference>
<dbReference type="OrthoDB" id="6252103at2759"/>
<keyword evidence="2" id="KW-1185">Reference proteome</keyword>
<reference evidence="3" key="2">
    <citation type="submission" date="2020-04" db="EMBL/GenBank/DDBJ databases">
        <authorList>
            <consortium name="NCBI Genome Project"/>
        </authorList>
    </citation>
    <scope>NUCLEOTIDE SEQUENCE</scope>
    <source>
        <strain evidence="3">CBS 342.82</strain>
    </source>
</reference>
<feature type="compositionally biased region" description="Polar residues" evidence="1">
    <location>
        <begin position="783"/>
        <end position="795"/>
    </location>
</feature>
<proteinExistence type="predicted"/>
<sequence>MNVNPALRLTPSNSPFLKTSVNRSPTKAVVKAEEPGLHLKKVIGTTTASANGFDCLPSARQFAFTAGAAAVLATVDKDLNIQQQFFRANPASSANRDANTNWPVTASPGDRGRTLGYFKDQSGGASPLSASLRDWSDSPSGRSATAKDRVKAATSVSLSPNGKWLAVGETGYRPRILIFSARDGSSELPVAVVAEHTFGVHALSFSPDSRYLASLGTVNDGFLYIWNVDDRTGVPILFASNKCTTTIHCMSWVGRSLVTVGLRFVKVWRPDEEATLDSRGSDTVRSTTPRPKIELRSDFGNSILSPKHKVLAGKNSLLGEMLEATFISVIATSDCKALICAEGGEVCLLDDSDRMQTLTFATTTGIRITAAMIDGGALRVVGADDSGCRRTSNILPRSMLVKGTTIVATATVGDIVIMIDSNRMISLSKAGSDTDNDDEILHRHLTAHDDAVLGVRPFHSKILPTAAFFTFSGNGAMRFWDDEGCAVGGLTAPVESSPDMYGQSNELRAAVSSENGDYIATGDKFGSMALFSTFDSNMLQQVRAHSTEIMDIASFVRGGIQFFASASRDRTVQLFACTNKRLELLQTMDEHAASVNCVLPARDGDQLLSCSSDRSVVVREAVLRDPDNPRSLAFGMLRTISLKSSPLSMCLTPEDNMVLVSAVDRCISKYNTKTGQADFSFKCSDNDNGEAAVMSKIIYAPSLNGNPTIAGVSSSDKSVRLYTEYGSLIARDWGHTEGITDIAFISPPRREGNREYRSPHIATVAADSTIFMWESVLPNNRSTTALSSDSGSGEVTETAPAATLKPPLRKVISYSEISRFRRERAADENEPPSPNALSTSPSTVSPPKLRKKSSRPSFAQAPRLEPAFRSTFRETSRRRSNRHRNATGFGSLTASTDSVCRTLRAYRKKLSNSSANETISNEIIRELEKELKLTARVVGEKSAGKTLDEAIMTKLLEQASDKIIGMLDEKIKERVQGRARVVSGGAAVPSATASILESPAEIEEVIHRSETTPPGL</sequence>
<evidence type="ECO:0000313" key="2">
    <source>
        <dbReference type="Proteomes" id="UP000504637"/>
    </source>
</evidence>
<name>A0A6J3ME41_9PEZI</name>
<reference evidence="3" key="1">
    <citation type="submission" date="2020-01" db="EMBL/GenBank/DDBJ databases">
        <authorList>
            <consortium name="DOE Joint Genome Institute"/>
            <person name="Haridas S."/>
            <person name="Albert R."/>
            <person name="Binder M."/>
            <person name="Bloem J."/>
            <person name="Labutti K."/>
            <person name="Salamov A."/>
            <person name="Andreopoulos B."/>
            <person name="Baker S.E."/>
            <person name="Barry K."/>
            <person name="Bills G."/>
            <person name="Bluhm B.H."/>
            <person name="Cannon C."/>
            <person name="Castanera R."/>
            <person name="Culley D.E."/>
            <person name="Daum C."/>
            <person name="Ezra D."/>
            <person name="Gonzalez J.B."/>
            <person name="Henrissat B."/>
            <person name="Kuo A."/>
            <person name="Liang C."/>
            <person name="Lipzen A."/>
            <person name="Lutzoni F."/>
            <person name="Magnuson J."/>
            <person name="Mondo S."/>
            <person name="Nolan M."/>
            <person name="Ohm R."/>
            <person name="Pangilinan J."/>
            <person name="Park H.-J."/>
            <person name="Ramirez L."/>
            <person name="Alfaro M."/>
            <person name="Sun H."/>
            <person name="Tritt A."/>
            <person name="Yoshinaga Y."/>
            <person name="Zwiers L.-H."/>
            <person name="Turgeon B.G."/>
            <person name="Goodwin S.B."/>
            <person name="Spatafora J.W."/>
            <person name="Crous P.W."/>
            <person name="Grigoriev I.V."/>
        </authorList>
    </citation>
    <scope>NUCLEOTIDE SEQUENCE</scope>
    <source>
        <strain evidence="3">CBS 342.82</strain>
    </source>
</reference>
<dbReference type="InterPro" id="IPR015943">
    <property type="entry name" value="WD40/YVTN_repeat-like_dom_sf"/>
</dbReference>
<dbReference type="SMART" id="SM00320">
    <property type="entry name" value="WD40"/>
    <property type="match status" value="7"/>
</dbReference>
<feature type="region of interest" description="Disordered" evidence="1">
    <location>
        <begin position="783"/>
        <end position="804"/>
    </location>
</feature>
<feature type="region of interest" description="Disordered" evidence="1">
    <location>
        <begin position="822"/>
        <end position="893"/>
    </location>
</feature>
<dbReference type="InterPro" id="IPR052779">
    <property type="entry name" value="WDR62"/>
</dbReference>
<dbReference type="PANTHER" id="PTHR45589">
    <property type="entry name" value="WD REPEAT DOMAIN 62, ISOFORM G"/>
    <property type="match status" value="1"/>
</dbReference>
<evidence type="ECO:0000256" key="1">
    <source>
        <dbReference type="SAM" id="MobiDB-lite"/>
    </source>
</evidence>
<gene>
    <name evidence="3" type="ORF">K489DRAFT_313203</name>
</gene>
<feature type="region of interest" description="Disordered" evidence="1">
    <location>
        <begin position="122"/>
        <end position="147"/>
    </location>
</feature>
<dbReference type="Proteomes" id="UP000504637">
    <property type="component" value="Unplaced"/>
</dbReference>
<organism evidence="3">
    <name type="scientific">Dissoconium aciculare CBS 342.82</name>
    <dbReference type="NCBI Taxonomy" id="1314786"/>
    <lineage>
        <taxon>Eukaryota</taxon>
        <taxon>Fungi</taxon>
        <taxon>Dikarya</taxon>
        <taxon>Ascomycota</taxon>
        <taxon>Pezizomycotina</taxon>
        <taxon>Dothideomycetes</taxon>
        <taxon>Dothideomycetidae</taxon>
        <taxon>Mycosphaerellales</taxon>
        <taxon>Dissoconiaceae</taxon>
        <taxon>Dissoconium</taxon>
    </lineage>
</organism>
<dbReference type="Gene3D" id="2.130.10.10">
    <property type="entry name" value="YVTN repeat-like/Quinoprotein amine dehydrogenase"/>
    <property type="match status" value="3"/>
</dbReference>
<accession>A0A6J3ME41</accession>
<dbReference type="InterPro" id="IPR036322">
    <property type="entry name" value="WD40_repeat_dom_sf"/>
</dbReference>
<dbReference type="PANTHER" id="PTHR45589:SF1">
    <property type="entry name" value="WD REPEAT DOMAIN 62, ISOFORM G"/>
    <property type="match status" value="1"/>
</dbReference>
<dbReference type="InterPro" id="IPR001680">
    <property type="entry name" value="WD40_rpt"/>
</dbReference>
<reference evidence="3" key="3">
    <citation type="submission" date="2025-08" db="UniProtKB">
        <authorList>
            <consortium name="RefSeq"/>
        </authorList>
    </citation>
    <scope>IDENTIFICATION</scope>
    <source>
        <strain evidence="3">CBS 342.82</strain>
    </source>
</reference>
<protein>
    <submittedName>
        <fullName evidence="3">WD40 repeat-like protein</fullName>
    </submittedName>
</protein>